<evidence type="ECO:0000313" key="2">
    <source>
        <dbReference type="Proteomes" id="UP000198917"/>
    </source>
</evidence>
<accession>A0A7Z7FMK0</accession>
<dbReference type="Proteomes" id="UP000198917">
    <property type="component" value="Unassembled WGS sequence"/>
</dbReference>
<dbReference type="AlphaFoldDB" id="A0A7Z7FMK0"/>
<evidence type="ECO:0000313" key="1">
    <source>
        <dbReference type="EMBL" id="SDJ28272.1"/>
    </source>
</evidence>
<reference evidence="1 2" key="1">
    <citation type="submission" date="2016-10" db="EMBL/GenBank/DDBJ databases">
        <authorList>
            <person name="Varghese N."/>
            <person name="Submissions S."/>
        </authorList>
    </citation>
    <scope>NUCLEOTIDE SEQUENCE [LARGE SCALE GENOMIC DNA]</scope>
    <source>
        <strain evidence="1 2">PDC82</strain>
    </source>
</reference>
<organism evidence="1 2">
    <name type="scientific">Agrobacterium fabrum</name>
    <dbReference type="NCBI Taxonomy" id="1176649"/>
    <lineage>
        <taxon>Bacteria</taxon>
        <taxon>Pseudomonadati</taxon>
        <taxon>Pseudomonadota</taxon>
        <taxon>Alphaproteobacteria</taxon>
        <taxon>Hyphomicrobiales</taxon>
        <taxon>Rhizobiaceae</taxon>
        <taxon>Rhizobium/Agrobacterium group</taxon>
        <taxon>Agrobacterium</taxon>
        <taxon>Agrobacterium tumefaciens complex</taxon>
    </lineage>
</organism>
<gene>
    <name evidence="1" type="ORF">SAMN05428983_0974</name>
</gene>
<protein>
    <submittedName>
        <fullName evidence="1">Uncharacterized protein</fullName>
    </submittedName>
</protein>
<name>A0A7Z7FMK0_9HYPH</name>
<comment type="caution">
    <text evidence="1">The sequence shown here is derived from an EMBL/GenBank/DDBJ whole genome shotgun (WGS) entry which is preliminary data.</text>
</comment>
<sequence>MGKRKHQRKTKTTHSSVNARGFEFGNLRRSLFAHTSSVEFNNHMIDAKVFACAYGYDKVAGYPVPVPALTIVGEKADRLLAASEILKEWGCGDDGDAVDIEIVLRRDGSYLFGMQPNLRRGMYRMSKDQDLQDVIFFGGTWIKKIDSTNPILMEWKGATRSRISPVLISLATAQAKLGIPQIDTIKRVPGALAFVKFDLKIASEEENPDHVLIDIVDDRKRSLGKPKVAKPREIAQRRQRVIDSAFPVSRDRVRRLNLHDRLVDHIKVDQITAAQAAQAAINVQLSREWSGLDHYPMEDFSAEAWWDRTLDRVEMTTLPNLIGEIELGVFARQLELDVATVLRDHGAEVSPKFNVNQRQFVRLGYGGD</sequence>
<proteinExistence type="predicted"/>
<dbReference type="EMBL" id="FNEW01000001">
    <property type="protein sequence ID" value="SDJ28272.1"/>
    <property type="molecule type" value="Genomic_DNA"/>
</dbReference>